<evidence type="ECO:0000259" key="5">
    <source>
        <dbReference type="PROSITE" id="PS50850"/>
    </source>
</evidence>
<dbReference type="EMBL" id="ML993599">
    <property type="protein sequence ID" value="KAF2165650.1"/>
    <property type="molecule type" value="Genomic_DNA"/>
</dbReference>
<feature type="region of interest" description="Disordered" evidence="3">
    <location>
        <begin position="1"/>
        <end position="22"/>
    </location>
</feature>
<feature type="transmembrane region" description="Helical" evidence="4">
    <location>
        <begin position="119"/>
        <end position="139"/>
    </location>
</feature>
<feature type="transmembrane region" description="Helical" evidence="4">
    <location>
        <begin position="28"/>
        <end position="48"/>
    </location>
</feature>
<dbReference type="GeneID" id="54560285"/>
<evidence type="ECO:0000256" key="1">
    <source>
        <dbReference type="ARBA" id="ARBA00004141"/>
    </source>
</evidence>
<name>A0A6A6CHK0_ZASCE</name>
<dbReference type="PROSITE" id="PS50850">
    <property type="entry name" value="MFS"/>
    <property type="match status" value="1"/>
</dbReference>
<evidence type="ECO:0000256" key="3">
    <source>
        <dbReference type="SAM" id="MobiDB-lite"/>
    </source>
</evidence>
<keyword evidence="7" id="KW-1185">Reference proteome</keyword>
<feature type="transmembrane region" description="Helical" evidence="4">
    <location>
        <begin position="329"/>
        <end position="355"/>
    </location>
</feature>
<dbReference type="PANTHER" id="PTHR11360:SF284">
    <property type="entry name" value="EG:103B4.3 PROTEIN-RELATED"/>
    <property type="match status" value="1"/>
</dbReference>
<feature type="compositionally biased region" description="Polar residues" evidence="3">
    <location>
        <begin position="7"/>
        <end position="16"/>
    </location>
</feature>
<dbReference type="InterPro" id="IPR036259">
    <property type="entry name" value="MFS_trans_sf"/>
</dbReference>
<dbReference type="Pfam" id="PF07690">
    <property type="entry name" value="MFS_1"/>
    <property type="match status" value="1"/>
</dbReference>
<evidence type="ECO:0000313" key="6">
    <source>
        <dbReference type="EMBL" id="KAF2165650.1"/>
    </source>
</evidence>
<gene>
    <name evidence="6" type="ORF">M409DRAFT_23940</name>
</gene>
<dbReference type="InterPro" id="IPR020846">
    <property type="entry name" value="MFS_dom"/>
</dbReference>
<dbReference type="RefSeq" id="XP_033666539.1">
    <property type="nucleotide sequence ID" value="XM_033807013.1"/>
</dbReference>
<feature type="transmembrane region" description="Helical" evidence="4">
    <location>
        <begin position="160"/>
        <end position="185"/>
    </location>
</feature>
<dbReference type="Gene3D" id="1.20.1250.20">
    <property type="entry name" value="MFS general substrate transporter like domains"/>
    <property type="match status" value="2"/>
</dbReference>
<dbReference type="Proteomes" id="UP000799537">
    <property type="component" value="Unassembled WGS sequence"/>
</dbReference>
<proteinExistence type="inferred from homology"/>
<feature type="transmembrane region" description="Helical" evidence="4">
    <location>
        <begin position="68"/>
        <end position="86"/>
    </location>
</feature>
<comment type="subcellular location">
    <subcellularLocation>
        <location evidence="1">Membrane</location>
        <topology evidence="1">Multi-pass membrane protein</topology>
    </subcellularLocation>
</comment>
<evidence type="ECO:0000256" key="4">
    <source>
        <dbReference type="SAM" id="Phobius"/>
    </source>
</evidence>
<protein>
    <recommendedName>
        <fullName evidence="5">Major facilitator superfamily (MFS) profile domain-containing protein</fullName>
    </recommendedName>
</protein>
<evidence type="ECO:0000256" key="2">
    <source>
        <dbReference type="ARBA" id="ARBA00006727"/>
    </source>
</evidence>
<feature type="transmembrane region" description="Helical" evidence="4">
    <location>
        <begin position="397"/>
        <end position="418"/>
    </location>
</feature>
<feature type="transmembrane region" description="Helical" evidence="4">
    <location>
        <begin position="93"/>
        <end position="113"/>
    </location>
</feature>
<keyword evidence="4" id="KW-0812">Transmembrane</keyword>
<accession>A0A6A6CHK0</accession>
<dbReference type="InterPro" id="IPR050327">
    <property type="entry name" value="Proton-linked_MCT"/>
</dbReference>
<keyword evidence="4" id="KW-0472">Membrane</keyword>
<feature type="transmembrane region" description="Helical" evidence="4">
    <location>
        <begin position="367"/>
        <end position="391"/>
    </location>
</feature>
<dbReference type="GO" id="GO:0016020">
    <property type="term" value="C:membrane"/>
    <property type="evidence" value="ECO:0007669"/>
    <property type="project" value="UniProtKB-SubCell"/>
</dbReference>
<dbReference type="GO" id="GO:0022857">
    <property type="term" value="F:transmembrane transporter activity"/>
    <property type="evidence" value="ECO:0007669"/>
    <property type="project" value="InterPro"/>
</dbReference>
<feature type="transmembrane region" description="Helical" evidence="4">
    <location>
        <begin position="232"/>
        <end position="252"/>
    </location>
</feature>
<organism evidence="6 7">
    <name type="scientific">Zasmidium cellare ATCC 36951</name>
    <dbReference type="NCBI Taxonomy" id="1080233"/>
    <lineage>
        <taxon>Eukaryota</taxon>
        <taxon>Fungi</taxon>
        <taxon>Dikarya</taxon>
        <taxon>Ascomycota</taxon>
        <taxon>Pezizomycotina</taxon>
        <taxon>Dothideomycetes</taxon>
        <taxon>Dothideomycetidae</taxon>
        <taxon>Mycosphaerellales</taxon>
        <taxon>Mycosphaerellaceae</taxon>
        <taxon>Zasmidium</taxon>
    </lineage>
</organism>
<dbReference type="InterPro" id="IPR011701">
    <property type="entry name" value="MFS"/>
</dbReference>
<feature type="transmembrane region" description="Helical" evidence="4">
    <location>
        <begin position="191"/>
        <end position="211"/>
    </location>
</feature>
<sequence>MPEGPSDINNTTVQTETGDEKPAEASKWTVVTAAGAVLFIGVGYTNTFGVFSNYYQTHLLAGDPPEKIILIGSVASSLYFILGAFTGRFADLVGYRVSLILGAALMVVALFTASVSTTFWQLFMSQGLTFGLGLAFVYMPTTTISRQYFGARMHGLANGIIISGGALGGCVLPYCVDLMMAKYGLAKTFRILGYIAIGVLVPSIFFLKPRASQDSRTRRGQVFDVELLKNKRFLWLLAACTIAMIGFLPRYFLISSSAEAKGIGSTYASWLLGLMNGLSIIGRIGIGYLSDRLGKGTALTLSFLLCGIGHVVFWLPAVSLQDENTETAIALFTLFVVFVGVLGSGFISLFPVVVADMFGSENLASKTGLLNTAVGFGTLAGPSAVYAIIGSGLHRKWMAGVLTAGLLMLVGGILLSAMSAPWNKIRRRTGAESV</sequence>
<feature type="domain" description="Major facilitator superfamily (MFS) profile" evidence="5">
    <location>
        <begin position="29"/>
        <end position="423"/>
    </location>
</feature>
<dbReference type="PANTHER" id="PTHR11360">
    <property type="entry name" value="MONOCARBOXYLATE TRANSPORTER"/>
    <property type="match status" value="1"/>
</dbReference>
<dbReference type="OrthoDB" id="6499973at2759"/>
<comment type="similarity">
    <text evidence="2">Belongs to the major facilitator superfamily. Monocarboxylate porter (TC 2.A.1.13) family.</text>
</comment>
<reference evidence="6" key="1">
    <citation type="journal article" date="2020" name="Stud. Mycol.">
        <title>101 Dothideomycetes genomes: a test case for predicting lifestyles and emergence of pathogens.</title>
        <authorList>
            <person name="Haridas S."/>
            <person name="Albert R."/>
            <person name="Binder M."/>
            <person name="Bloem J."/>
            <person name="Labutti K."/>
            <person name="Salamov A."/>
            <person name="Andreopoulos B."/>
            <person name="Baker S."/>
            <person name="Barry K."/>
            <person name="Bills G."/>
            <person name="Bluhm B."/>
            <person name="Cannon C."/>
            <person name="Castanera R."/>
            <person name="Culley D."/>
            <person name="Daum C."/>
            <person name="Ezra D."/>
            <person name="Gonzalez J."/>
            <person name="Henrissat B."/>
            <person name="Kuo A."/>
            <person name="Liang C."/>
            <person name="Lipzen A."/>
            <person name="Lutzoni F."/>
            <person name="Magnuson J."/>
            <person name="Mondo S."/>
            <person name="Nolan M."/>
            <person name="Ohm R."/>
            <person name="Pangilinan J."/>
            <person name="Park H.-J."/>
            <person name="Ramirez L."/>
            <person name="Alfaro M."/>
            <person name="Sun H."/>
            <person name="Tritt A."/>
            <person name="Yoshinaga Y."/>
            <person name="Zwiers L.-H."/>
            <person name="Turgeon B."/>
            <person name="Goodwin S."/>
            <person name="Spatafora J."/>
            <person name="Crous P."/>
            <person name="Grigoriev I."/>
        </authorList>
    </citation>
    <scope>NUCLEOTIDE SEQUENCE</scope>
    <source>
        <strain evidence="6">ATCC 36951</strain>
    </source>
</reference>
<feature type="transmembrane region" description="Helical" evidence="4">
    <location>
        <begin position="298"/>
        <end position="317"/>
    </location>
</feature>
<evidence type="ECO:0000313" key="7">
    <source>
        <dbReference type="Proteomes" id="UP000799537"/>
    </source>
</evidence>
<dbReference type="SUPFAM" id="SSF103473">
    <property type="entry name" value="MFS general substrate transporter"/>
    <property type="match status" value="1"/>
</dbReference>
<feature type="transmembrane region" description="Helical" evidence="4">
    <location>
        <begin position="267"/>
        <end position="286"/>
    </location>
</feature>
<keyword evidence="4" id="KW-1133">Transmembrane helix</keyword>
<dbReference type="AlphaFoldDB" id="A0A6A6CHK0"/>